<dbReference type="Gene3D" id="3.30.70.2700">
    <property type="match status" value="1"/>
</dbReference>
<dbReference type="PANTHER" id="PTHR42842">
    <property type="entry name" value="FAD/NAD(P)-BINDING OXIDOREDUCTASE"/>
    <property type="match status" value="1"/>
</dbReference>
<dbReference type="Gene3D" id="3.50.50.60">
    <property type="entry name" value="FAD/NAD(P)-binding domain"/>
    <property type="match status" value="2"/>
</dbReference>
<organism evidence="2 3">
    <name type="scientific">Candidatus Avoscillospira avistercoris</name>
    <dbReference type="NCBI Taxonomy" id="2840707"/>
    <lineage>
        <taxon>Bacteria</taxon>
        <taxon>Bacillati</taxon>
        <taxon>Bacillota</taxon>
        <taxon>Clostridia</taxon>
        <taxon>Eubacteriales</taxon>
        <taxon>Oscillospiraceae</taxon>
        <taxon>Oscillospiraceae incertae sedis</taxon>
        <taxon>Candidatus Avoscillospira</taxon>
    </lineage>
</organism>
<sequence>MIRIRDISLPLGQDMNHLIRTAARRLHVADTEIGSVHIRKKSIDARKKQDIRILYTVDVTVHRDEQKVLRRVRNDKKITPAKPDGYQPPRPVRHEGLRPVVVGFGPGGIFAALILAEAGLKPIVLERGLDAETRQKKVREFWETGKLDPSCNVQFGEGGAGTFSDGKLTTGIKSPCMGWILEQFHEAGARENILFDAKPHIGTDVLVTVVQNLRKKIESLGGEVRFGCRMTGLEQTMGHLTGLIYEQAGETVHLDCDRAILAIGHSARDTFAMLLESGVPMEPKAFSMGVRIEHRQSWLDRRQYGDAAGHPSLPPADYKLAAHLPDGNSAYTFCMCPGGQVVASSSETGGVVTNGMSNADRDGENCNAAVLVTLHPEDFPFSGVLGGMEWQRQLEQRCYKAGGSNYHAPAQLVGDFLNHKASTKAASVRPTYAPGVTFTDLHDCLPEKITDVLERALPELDKKLPGFADGDAVMTAPETRSSSPVRILRDETQQSALRGLFPCGEGAGYAGGITSAAVDGVRCAEALLQSL</sequence>
<gene>
    <name evidence="2" type="ORF">IAA83_08660</name>
</gene>
<dbReference type="PANTHER" id="PTHR42842:SF3">
    <property type="entry name" value="FAD_NAD(P)-BINDING OXIDOREDUCTASE FAMILY PROTEIN"/>
    <property type="match status" value="1"/>
</dbReference>
<dbReference type="AlphaFoldDB" id="A0A9D1JU52"/>
<protein>
    <recommendedName>
        <fullName evidence="1">FAD-dependent protein C-terminal domain-containing protein</fullName>
    </recommendedName>
</protein>
<dbReference type="Pfam" id="PF21688">
    <property type="entry name" value="FAD-depend_C"/>
    <property type="match status" value="1"/>
</dbReference>
<evidence type="ECO:0000313" key="2">
    <source>
        <dbReference type="EMBL" id="HIS65423.1"/>
    </source>
</evidence>
<dbReference type="SUPFAM" id="SSF51905">
    <property type="entry name" value="FAD/NAD(P)-binding domain"/>
    <property type="match status" value="1"/>
</dbReference>
<dbReference type="InterPro" id="IPR036188">
    <property type="entry name" value="FAD/NAD-bd_sf"/>
</dbReference>
<feature type="domain" description="FAD-dependent protein C-terminal" evidence="1">
    <location>
        <begin position="285"/>
        <end position="481"/>
    </location>
</feature>
<evidence type="ECO:0000259" key="1">
    <source>
        <dbReference type="Pfam" id="PF21688"/>
    </source>
</evidence>
<evidence type="ECO:0000313" key="3">
    <source>
        <dbReference type="Proteomes" id="UP000886741"/>
    </source>
</evidence>
<dbReference type="EMBL" id="DVJJ01000131">
    <property type="protein sequence ID" value="HIS65423.1"/>
    <property type="molecule type" value="Genomic_DNA"/>
</dbReference>
<dbReference type="InterPro" id="IPR028348">
    <property type="entry name" value="FAD-binding_protein"/>
</dbReference>
<proteinExistence type="predicted"/>
<accession>A0A9D1JU52</accession>
<name>A0A9D1JU52_9FIRM</name>
<comment type="caution">
    <text evidence="2">The sequence shown here is derived from an EMBL/GenBank/DDBJ whole genome shotgun (WGS) entry which is preliminary data.</text>
</comment>
<dbReference type="Proteomes" id="UP000886741">
    <property type="component" value="Unassembled WGS sequence"/>
</dbReference>
<reference evidence="2" key="1">
    <citation type="submission" date="2020-10" db="EMBL/GenBank/DDBJ databases">
        <authorList>
            <person name="Gilroy R."/>
        </authorList>
    </citation>
    <scope>NUCLEOTIDE SEQUENCE</scope>
    <source>
        <strain evidence="2">ChiBcec16-1751</strain>
    </source>
</reference>
<dbReference type="PIRSF" id="PIRSF038984">
    <property type="entry name" value="FAD_binding_protein"/>
    <property type="match status" value="1"/>
</dbReference>
<dbReference type="InterPro" id="IPR049516">
    <property type="entry name" value="FAD-depend_C"/>
</dbReference>
<reference evidence="2" key="2">
    <citation type="journal article" date="2021" name="PeerJ">
        <title>Extensive microbial diversity within the chicken gut microbiome revealed by metagenomics and culture.</title>
        <authorList>
            <person name="Gilroy R."/>
            <person name="Ravi A."/>
            <person name="Getino M."/>
            <person name="Pursley I."/>
            <person name="Horton D.L."/>
            <person name="Alikhan N.F."/>
            <person name="Baker D."/>
            <person name="Gharbi K."/>
            <person name="Hall N."/>
            <person name="Watson M."/>
            <person name="Adriaenssens E.M."/>
            <person name="Foster-Nyarko E."/>
            <person name="Jarju S."/>
            <person name="Secka A."/>
            <person name="Antonio M."/>
            <person name="Oren A."/>
            <person name="Chaudhuri R.R."/>
            <person name="La Ragione R."/>
            <person name="Hildebrand F."/>
            <person name="Pallen M.J."/>
        </authorList>
    </citation>
    <scope>NUCLEOTIDE SEQUENCE</scope>
    <source>
        <strain evidence="2">ChiBcec16-1751</strain>
    </source>
</reference>